<dbReference type="AlphaFoldDB" id="A0A7S3DDQ8"/>
<evidence type="ECO:0000256" key="2">
    <source>
        <dbReference type="SAM" id="SignalP"/>
    </source>
</evidence>
<sequence length="246" mass="27023">MRVLLLIAALVCAASAIPITPVGDEAAVAFIEIEGPGFKKQFDLSAKDPKDRIIMPNGPDNRPSHQQPKRESGEEIDPSIIWAIGKALWDFIEDNKPVADITTDWGGAVPDGVKDWTLLDQWKDGSWTSDEGKPWKFRFKNFLGIDMGAVEWMWSYKFGGQYNNSGQFLTLAMPIIKKVDVDVTEKVECTTKVWNPVNYGSTADPVGGVDLELDCKYSDPVKTSGVGCHIVIDGSGTNKIVSCEVD</sequence>
<feature type="region of interest" description="Disordered" evidence="1">
    <location>
        <begin position="50"/>
        <end position="74"/>
    </location>
</feature>
<keyword evidence="2" id="KW-0732">Signal</keyword>
<accession>A0A7S3DDQ8</accession>
<dbReference type="EMBL" id="HBIB01023252">
    <property type="protein sequence ID" value="CAE0253020.1"/>
    <property type="molecule type" value="Transcribed_RNA"/>
</dbReference>
<feature type="chain" id="PRO_5036212101" evidence="2">
    <location>
        <begin position="17"/>
        <end position="246"/>
    </location>
</feature>
<evidence type="ECO:0000313" key="3">
    <source>
        <dbReference type="EMBL" id="CAE0253020.1"/>
    </source>
</evidence>
<reference evidence="3" key="1">
    <citation type="submission" date="2021-01" db="EMBL/GenBank/DDBJ databases">
        <authorList>
            <person name="Corre E."/>
            <person name="Pelletier E."/>
            <person name="Niang G."/>
            <person name="Scheremetjew M."/>
            <person name="Finn R."/>
            <person name="Kale V."/>
            <person name="Holt S."/>
            <person name="Cochrane G."/>
            <person name="Meng A."/>
            <person name="Brown T."/>
            <person name="Cohen L."/>
        </authorList>
    </citation>
    <scope>NUCLEOTIDE SEQUENCE</scope>
    <source>
        <strain evidence="3">NIES-2562</strain>
    </source>
</reference>
<evidence type="ECO:0000256" key="1">
    <source>
        <dbReference type="SAM" id="MobiDB-lite"/>
    </source>
</evidence>
<proteinExistence type="predicted"/>
<name>A0A7S3DDQ8_9EUKA</name>
<dbReference type="EMBL" id="HBIB01023254">
    <property type="protein sequence ID" value="CAE0253021.1"/>
    <property type="molecule type" value="Transcribed_RNA"/>
</dbReference>
<organism evidence="3">
    <name type="scientific">Palpitomonas bilix</name>
    <dbReference type="NCBI Taxonomy" id="652834"/>
    <lineage>
        <taxon>Eukaryota</taxon>
        <taxon>Eukaryota incertae sedis</taxon>
    </lineage>
</organism>
<feature type="signal peptide" evidence="2">
    <location>
        <begin position="1"/>
        <end position="16"/>
    </location>
</feature>
<gene>
    <name evidence="3" type="ORF">PBIL07802_LOCUS15252</name>
    <name evidence="4" type="ORF">PBIL07802_LOCUS15253</name>
</gene>
<evidence type="ECO:0000313" key="4">
    <source>
        <dbReference type="EMBL" id="CAE0253021.1"/>
    </source>
</evidence>
<protein>
    <submittedName>
        <fullName evidence="3">Uncharacterized protein</fullName>
    </submittedName>
</protein>